<dbReference type="PANTHER" id="PTHR42973">
    <property type="entry name" value="BINDING OXIDOREDUCTASE, PUTATIVE (AFU_ORTHOLOGUE AFUA_1G17690)-RELATED"/>
    <property type="match status" value="1"/>
</dbReference>
<dbReference type="InterPro" id="IPR006311">
    <property type="entry name" value="TAT_signal"/>
</dbReference>
<reference evidence="7 8" key="1">
    <citation type="submission" date="2016-10" db="EMBL/GenBank/DDBJ databases">
        <authorList>
            <person name="de Groot N.N."/>
        </authorList>
    </citation>
    <scope>NUCLEOTIDE SEQUENCE [LARGE SCALE GENOMIC DNA]</scope>
    <source>
        <strain evidence="7 8">CGMCC 4.3510</strain>
    </source>
</reference>
<dbReference type="Proteomes" id="UP000199323">
    <property type="component" value="Unassembled WGS sequence"/>
</dbReference>
<evidence type="ECO:0000256" key="3">
    <source>
        <dbReference type="ARBA" id="ARBA00022630"/>
    </source>
</evidence>
<dbReference type="SUPFAM" id="SSF56176">
    <property type="entry name" value="FAD-binding/transporter-associated domain-like"/>
    <property type="match status" value="1"/>
</dbReference>
<protein>
    <submittedName>
        <fullName evidence="7">FAD/FMN-containing dehydrogenase</fullName>
    </submittedName>
</protein>
<keyword evidence="3" id="KW-0285">Flavoprotein</keyword>
<organism evidence="7 8">
    <name type="scientific">Actinacidiphila alni</name>
    <dbReference type="NCBI Taxonomy" id="380248"/>
    <lineage>
        <taxon>Bacteria</taxon>
        <taxon>Bacillati</taxon>
        <taxon>Actinomycetota</taxon>
        <taxon>Actinomycetes</taxon>
        <taxon>Kitasatosporales</taxon>
        <taxon>Streptomycetaceae</taxon>
        <taxon>Actinacidiphila</taxon>
    </lineage>
</organism>
<dbReference type="InterPro" id="IPR012951">
    <property type="entry name" value="BBE"/>
</dbReference>
<dbReference type="InterPro" id="IPR050416">
    <property type="entry name" value="FAD-linked_Oxidoreductase"/>
</dbReference>
<dbReference type="InterPro" id="IPR016169">
    <property type="entry name" value="FAD-bd_PCMH_sub2"/>
</dbReference>
<dbReference type="RefSeq" id="WP_143120631.1">
    <property type="nucleotide sequence ID" value="NZ_FONG01000016.1"/>
</dbReference>
<comment type="cofactor">
    <cofactor evidence="1">
        <name>FAD</name>
        <dbReference type="ChEBI" id="CHEBI:57692"/>
    </cofactor>
</comment>
<dbReference type="GO" id="GO:0016491">
    <property type="term" value="F:oxidoreductase activity"/>
    <property type="evidence" value="ECO:0007669"/>
    <property type="project" value="UniProtKB-KW"/>
</dbReference>
<dbReference type="InterPro" id="IPR016166">
    <property type="entry name" value="FAD-bd_PCMH"/>
</dbReference>
<evidence type="ECO:0000256" key="4">
    <source>
        <dbReference type="ARBA" id="ARBA00022827"/>
    </source>
</evidence>
<dbReference type="Pfam" id="PF01565">
    <property type="entry name" value="FAD_binding_4"/>
    <property type="match status" value="1"/>
</dbReference>
<evidence type="ECO:0000256" key="5">
    <source>
        <dbReference type="ARBA" id="ARBA00023002"/>
    </source>
</evidence>
<dbReference type="InterPro" id="IPR036318">
    <property type="entry name" value="FAD-bd_PCMH-like_sf"/>
</dbReference>
<dbReference type="Pfam" id="PF08031">
    <property type="entry name" value="BBE"/>
    <property type="match status" value="1"/>
</dbReference>
<dbReference type="PANTHER" id="PTHR42973:SF39">
    <property type="entry name" value="FAD-BINDING PCMH-TYPE DOMAIN-CONTAINING PROTEIN"/>
    <property type="match status" value="1"/>
</dbReference>
<dbReference type="PROSITE" id="PS51318">
    <property type="entry name" value="TAT"/>
    <property type="match status" value="1"/>
</dbReference>
<dbReference type="PROSITE" id="PS51387">
    <property type="entry name" value="FAD_PCMH"/>
    <property type="match status" value="1"/>
</dbReference>
<sequence>MISRRKVLGAGATAVALSGIGATTGFAGSSAPWSRLRSSLQGQLVLPSDAGYTTAKQLDLQQFDVIHPQAVAYCVSTNDVARSLKFAQDYCIPFAVRSGGHSGGGYSTSTGLVIDVSRLNSISVGRNKVTVGTGVQGVDAIAALAPHGKAIIGGYCPTVAVGGFYQGGGLGVLTRPYGVGSDRIASAKVVLANGDVVTASPTQNRDLYWGIRGAGGGNFGVVTSYDITTVDVTQLAIVNLTWTFDKAADVLDGYARWSVDAPRTISGGAFLQLFDAAPGAPVNVMVFVAGTGTPAELDAEVARLLSLTGAPATQTPSSVVPYQALMMGFFRCAADVTACHRADTTPGGTIPRSAFGLQRSRFFNRLPSKSVWEDAAALFETLRVPGQAHLMELLPLGGAVKDLRRTDTAFVHRDALFTVNFLTDIATPDAADSAGRAAGQAFVDNGFGIIDPQSAGETYQNFIDPELPDWRQSYYAENYPRLSYVKHHYDPHNAFRFAQSIR</sequence>
<evidence type="ECO:0000313" key="8">
    <source>
        <dbReference type="Proteomes" id="UP000199323"/>
    </source>
</evidence>
<dbReference type="InterPro" id="IPR006094">
    <property type="entry name" value="Oxid_FAD_bind_N"/>
</dbReference>
<feature type="domain" description="FAD-binding PCMH-type" evidence="6">
    <location>
        <begin position="63"/>
        <end position="232"/>
    </location>
</feature>
<dbReference type="Gene3D" id="3.30.465.10">
    <property type="match status" value="1"/>
</dbReference>
<keyword evidence="8" id="KW-1185">Reference proteome</keyword>
<dbReference type="Gene3D" id="3.30.43.10">
    <property type="entry name" value="Uridine Diphospho-n-acetylenolpyruvylglucosamine Reductase, domain 2"/>
    <property type="match status" value="1"/>
</dbReference>
<gene>
    <name evidence="7" type="ORF">SAMN05216251_11631</name>
</gene>
<keyword evidence="4" id="KW-0274">FAD</keyword>
<evidence type="ECO:0000256" key="1">
    <source>
        <dbReference type="ARBA" id="ARBA00001974"/>
    </source>
</evidence>
<evidence type="ECO:0000259" key="6">
    <source>
        <dbReference type="PROSITE" id="PS51387"/>
    </source>
</evidence>
<keyword evidence="5" id="KW-0560">Oxidoreductase</keyword>
<name>A0A1I2J7S3_9ACTN</name>
<evidence type="ECO:0000313" key="7">
    <source>
        <dbReference type="EMBL" id="SFF48976.1"/>
    </source>
</evidence>
<comment type="similarity">
    <text evidence="2">Belongs to the oxygen-dependent FAD-linked oxidoreductase family.</text>
</comment>
<dbReference type="Gene3D" id="3.40.462.20">
    <property type="match status" value="1"/>
</dbReference>
<accession>A0A1I2J7S3</accession>
<dbReference type="OrthoDB" id="545125at2"/>
<evidence type="ECO:0000256" key="2">
    <source>
        <dbReference type="ARBA" id="ARBA00005466"/>
    </source>
</evidence>
<dbReference type="EMBL" id="FONG01000016">
    <property type="protein sequence ID" value="SFF48976.1"/>
    <property type="molecule type" value="Genomic_DNA"/>
</dbReference>
<proteinExistence type="inferred from homology"/>
<dbReference type="AlphaFoldDB" id="A0A1I2J7S3"/>
<dbReference type="InterPro" id="IPR016167">
    <property type="entry name" value="FAD-bd_PCMH_sub1"/>
</dbReference>
<dbReference type="STRING" id="380248.SAMN05216251_11631"/>
<dbReference type="GO" id="GO:0071949">
    <property type="term" value="F:FAD binding"/>
    <property type="evidence" value="ECO:0007669"/>
    <property type="project" value="InterPro"/>
</dbReference>